<dbReference type="InterPro" id="IPR045584">
    <property type="entry name" value="Pilin-like"/>
</dbReference>
<sequence>MKRYPQRRYPSCARDTSWLSRSRQRKAFSLIELLTVITIIGILASIVFASVSHIRALAQSSKCAANLKQLHAAATLWGADHKHRMPDNRFWAYNGEPGSNSYPYQLAPYLGFENMSIGDDPGEIASAMRCPASESETPSTQQWDRTYSINNHATSTSEGKVRSDRWYPASIHQIAHPARMALFMDGTVSPGSGSYWTNAQNTQVDSGGSGAVLSYPHDGTMNVVFVDGHVERFSKEVMVAQYSEAYIPFWRYNEPPE</sequence>
<name>A0A7X1E5S4_9BACT</name>
<feature type="transmembrane region" description="Helical" evidence="1">
    <location>
        <begin position="30"/>
        <end position="51"/>
    </location>
</feature>
<proteinExistence type="predicted"/>
<dbReference type="PANTHER" id="PTHR30093">
    <property type="entry name" value="GENERAL SECRETION PATHWAY PROTEIN G"/>
    <property type="match status" value="1"/>
</dbReference>
<dbReference type="Proteomes" id="UP000525652">
    <property type="component" value="Unassembled WGS sequence"/>
</dbReference>
<evidence type="ECO:0000313" key="2">
    <source>
        <dbReference type="EMBL" id="MBC2603363.1"/>
    </source>
</evidence>
<accession>A0A7X1E5S4</accession>
<dbReference type="SUPFAM" id="SSF54523">
    <property type="entry name" value="Pili subunits"/>
    <property type="match status" value="1"/>
</dbReference>
<dbReference type="NCBIfam" id="TIGR02532">
    <property type="entry name" value="IV_pilin_GFxxxE"/>
    <property type="match status" value="1"/>
</dbReference>
<keyword evidence="1" id="KW-0812">Transmembrane</keyword>
<dbReference type="InterPro" id="IPR012902">
    <property type="entry name" value="N_methyl_site"/>
</dbReference>
<evidence type="ECO:0000313" key="3">
    <source>
        <dbReference type="Proteomes" id="UP000525652"/>
    </source>
</evidence>
<organism evidence="2 3">
    <name type="scientific">Puniceicoccus vermicola</name>
    <dbReference type="NCBI Taxonomy" id="388746"/>
    <lineage>
        <taxon>Bacteria</taxon>
        <taxon>Pseudomonadati</taxon>
        <taxon>Verrucomicrobiota</taxon>
        <taxon>Opitutia</taxon>
        <taxon>Puniceicoccales</taxon>
        <taxon>Puniceicoccaceae</taxon>
        <taxon>Puniceicoccus</taxon>
    </lineage>
</organism>
<dbReference type="Gene3D" id="3.30.700.10">
    <property type="entry name" value="Glycoprotein, Type 4 Pilin"/>
    <property type="match status" value="1"/>
</dbReference>
<keyword evidence="1" id="KW-1133">Transmembrane helix</keyword>
<gene>
    <name evidence="2" type="ORF">H5P30_16390</name>
</gene>
<protein>
    <submittedName>
        <fullName evidence="2">Prepilin-type N-terminal cleavage/methylation domain-containing protein</fullName>
    </submittedName>
</protein>
<dbReference type="EMBL" id="JACHVA010000126">
    <property type="protein sequence ID" value="MBC2603363.1"/>
    <property type="molecule type" value="Genomic_DNA"/>
</dbReference>
<comment type="caution">
    <text evidence="2">The sequence shown here is derived from an EMBL/GenBank/DDBJ whole genome shotgun (WGS) entry which is preliminary data.</text>
</comment>
<dbReference type="RefSeq" id="WP_185693995.1">
    <property type="nucleotide sequence ID" value="NZ_JACHVA010000126.1"/>
</dbReference>
<dbReference type="InterPro" id="IPR027558">
    <property type="entry name" value="Pre_pil_HX9DG_C"/>
</dbReference>
<keyword evidence="1" id="KW-0472">Membrane</keyword>
<dbReference type="AlphaFoldDB" id="A0A7X1E5S4"/>
<evidence type="ECO:0000256" key="1">
    <source>
        <dbReference type="SAM" id="Phobius"/>
    </source>
</evidence>
<reference evidence="2 3" key="1">
    <citation type="submission" date="2020-07" db="EMBL/GenBank/DDBJ databases">
        <authorList>
            <person name="Feng X."/>
        </authorList>
    </citation>
    <scope>NUCLEOTIDE SEQUENCE [LARGE SCALE GENOMIC DNA]</scope>
    <source>
        <strain evidence="2 3">JCM14086</strain>
    </source>
</reference>
<dbReference type="NCBIfam" id="TIGR04294">
    <property type="entry name" value="pre_pil_HX9DG"/>
    <property type="match status" value="1"/>
</dbReference>
<keyword evidence="3" id="KW-1185">Reference proteome</keyword>
<dbReference type="Pfam" id="PF07963">
    <property type="entry name" value="N_methyl"/>
    <property type="match status" value="1"/>
</dbReference>